<comment type="caution">
    <text evidence="2">The sequence shown here is derived from an EMBL/GenBank/DDBJ whole genome shotgun (WGS) entry which is preliminary data.</text>
</comment>
<evidence type="ECO:0000313" key="3">
    <source>
        <dbReference type="Proteomes" id="UP000886523"/>
    </source>
</evidence>
<name>A0A9P6AKT1_9AGAM</name>
<dbReference type="EMBL" id="MU129089">
    <property type="protein sequence ID" value="KAF9507179.1"/>
    <property type="molecule type" value="Genomic_DNA"/>
</dbReference>
<feature type="compositionally biased region" description="Acidic residues" evidence="1">
    <location>
        <begin position="70"/>
        <end position="80"/>
    </location>
</feature>
<keyword evidence="3" id="KW-1185">Reference proteome</keyword>
<organism evidence="2 3">
    <name type="scientific">Hydnum rufescens UP504</name>
    <dbReference type="NCBI Taxonomy" id="1448309"/>
    <lineage>
        <taxon>Eukaryota</taxon>
        <taxon>Fungi</taxon>
        <taxon>Dikarya</taxon>
        <taxon>Basidiomycota</taxon>
        <taxon>Agaricomycotina</taxon>
        <taxon>Agaricomycetes</taxon>
        <taxon>Cantharellales</taxon>
        <taxon>Hydnaceae</taxon>
        <taxon>Hydnum</taxon>
    </lineage>
</organism>
<feature type="region of interest" description="Disordered" evidence="1">
    <location>
        <begin position="46"/>
        <end position="149"/>
    </location>
</feature>
<protein>
    <submittedName>
        <fullName evidence="2">Uncharacterized protein</fullName>
    </submittedName>
</protein>
<dbReference type="AlphaFoldDB" id="A0A9P6AKT1"/>
<evidence type="ECO:0000313" key="2">
    <source>
        <dbReference type="EMBL" id="KAF9507179.1"/>
    </source>
</evidence>
<evidence type="ECO:0000256" key="1">
    <source>
        <dbReference type="SAM" id="MobiDB-lite"/>
    </source>
</evidence>
<accession>A0A9P6AKT1</accession>
<proteinExistence type="predicted"/>
<sequence>MTPELILHHPRLAYPCPNHYKQAPHPNCECPHQKREGMSNLTPMLSSAWIQDGPNNDENGHDDGGGGGGDDNDAGDDDDGGPGADDNNGGDGGNSDDDGNSDRVMRSSGAKSNRIHFHPLTNVGPSTSRAKSGQVVPKMHSADTGPPRTLTLTNPFAKPVDLEILKHSFCEQPNFEPAAGSWGGYCRGEHQEVAKLCEEQCQVKVALHDLFRE</sequence>
<dbReference type="Proteomes" id="UP000886523">
    <property type="component" value="Unassembled WGS sequence"/>
</dbReference>
<gene>
    <name evidence="2" type="ORF">BS47DRAFT_1385269</name>
</gene>
<dbReference type="OrthoDB" id="2124139at2759"/>
<reference evidence="2" key="1">
    <citation type="journal article" date="2020" name="Nat. Commun.">
        <title>Large-scale genome sequencing of mycorrhizal fungi provides insights into the early evolution of symbiotic traits.</title>
        <authorList>
            <person name="Miyauchi S."/>
            <person name="Kiss E."/>
            <person name="Kuo A."/>
            <person name="Drula E."/>
            <person name="Kohler A."/>
            <person name="Sanchez-Garcia M."/>
            <person name="Morin E."/>
            <person name="Andreopoulos B."/>
            <person name="Barry K.W."/>
            <person name="Bonito G."/>
            <person name="Buee M."/>
            <person name="Carver A."/>
            <person name="Chen C."/>
            <person name="Cichocki N."/>
            <person name="Clum A."/>
            <person name="Culley D."/>
            <person name="Crous P.W."/>
            <person name="Fauchery L."/>
            <person name="Girlanda M."/>
            <person name="Hayes R.D."/>
            <person name="Keri Z."/>
            <person name="LaButti K."/>
            <person name="Lipzen A."/>
            <person name="Lombard V."/>
            <person name="Magnuson J."/>
            <person name="Maillard F."/>
            <person name="Murat C."/>
            <person name="Nolan M."/>
            <person name="Ohm R.A."/>
            <person name="Pangilinan J."/>
            <person name="Pereira M.F."/>
            <person name="Perotto S."/>
            <person name="Peter M."/>
            <person name="Pfister S."/>
            <person name="Riley R."/>
            <person name="Sitrit Y."/>
            <person name="Stielow J.B."/>
            <person name="Szollosi G."/>
            <person name="Zifcakova L."/>
            <person name="Stursova M."/>
            <person name="Spatafora J.W."/>
            <person name="Tedersoo L."/>
            <person name="Vaario L.M."/>
            <person name="Yamada A."/>
            <person name="Yan M."/>
            <person name="Wang P."/>
            <person name="Xu J."/>
            <person name="Bruns T."/>
            <person name="Baldrian P."/>
            <person name="Vilgalys R."/>
            <person name="Dunand C."/>
            <person name="Henrissat B."/>
            <person name="Grigoriev I.V."/>
            <person name="Hibbett D."/>
            <person name="Nagy L.G."/>
            <person name="Martin F.M."/>
        </authorList>
    </citation>
    <scope>NUCLEOTIDE SEQUENCE</scope>
    <source>
        <strain evidence="2">UP504</strain>
    </source>
</reference>